<dbReference type="AlphaFoldDB" id="A0A928ZUA3"/>
<protein>
    <submittedName>
        <fullName evidence="1">S-layer family protein</fullName>
    </submittedName>
</protein>
<dbReference type="InterPro" id="IPR012334">
    <property type="entry name" value="Pectin_lyas_fold"/>
</dbReference>
<dbReference type="InterPro" id="IPR011050">
    <property type="entry name" value="Pectin_lyase_fold/virulence"/>
</dbReference>
<dbReference type="Proteomes" id="UP000615026">
    <property type="component" value="Unassembled WGS sequence"/>
</dbReference>
<dbReference type="RefSeq" id="WP_193993547.1">
    <property type="nucleotide sequence ID" value="NZ_JADEXP010000105.1"/>
</dbReference>
<proteinExistence type="predicted"/>
<dbReference type="SUPFAM" id="SSF51126">
    <property type="entry name" value="Pectin lyase-like"/>
    <property type="match status" value="1"/>
</dbReference>
<keyword evidence="2" id="KW-1185">Reference proteome</keyword>
<reference evidence="1" key="1">
    <citation type="submission" date="2020-10" db="EMBL/GenBank/DDBJ databases">
        <authorList>
            <person name="Castelo-Branco R."/>
            <person name="Eusebio N."/>
            <person name="Adriana R."/>
            <person name="Vieira A."/>
            <person name="Brugerolle De Fraissinette N."/>
            <person name="Rezende De Castro R."/>
            <person name="Schneider M.P."/>
            <person name="Vasconcelos V."/>
            <person name="Leao P.N."/>
        </authorList>
    </citation>
    <scope>NUCLEOTIDE SEQUENCE</scope>
    <source>
        <strain evidence="1">LEGE 11479</strain>
    </source>
</reference>
<dbReference type="EMBL" id="JADEXP010000105">
    <property type="protein sequence ID" value="MBE9067586.1"/>
    <property type="molecule type" value="Genomic_DNA"/>
</dbReference>
<accession>A0A928ZUA3</accession>
<evidence type="ECO:0000313" key="2">
    <source>
        <dbReference type="Proteomes" id="UP000615026"/>
    </source>
</evidence>
<sequence length="291" mass="30316">MSGVSHIEQLNSQITTLSETEAAAGSIDIAVEKLRVTDQGLISVSSLGQGDAGNLTIMADQIRLTDSGSLQAEVVAGSQGNIILMADSLLFMRRGALISTNATNEATGGEITIEAPVVLGLDNSDIVANAVQGDGGNISITTQALLGLEFRDFLTPENDITASSQFGLDGIVQIDTPDLEPNQGLIELPSDVTDPSNQISTGCLVAADNSLTVSGRSGLPDSPDIPNSSEVWEDWRPLETEARSATRSMPIENASLTEATDIVIAANGQVEFIAQSETLMAPNQMSCGGRS</sequence>
<gene>
    <name evidence="1" type="ORF">IQ260_13050</name>
</gene>
<name>A0A928ZUA3_LEPEC</name>
<evidence type="ECO:0000313" key="1">
    <source>
        <dbReference type="EMBL" id="MBE9067586.1"/>
    </source>
</evidence>
<organism evidence="1 2">
    <name type="scientific">Leptolyngbya cf. ectocarpi LEGE 11479</name>
    <dbReference type="NCBI Taxonomy" id="1828722"/>
    <lineage>
        <taxon>Bacteria</taxon>
        <taxon>Bacillati</taxon>
        <taxon>Cyanobacteriota</taxon>
        <taxon>Cyanophyceae</taxon>
        <taxon>Leptolyngbyales</taxon>
        <taxon>Leptolyngbyaceae</taxon>
        <taxon>Leptolyngbya group</taxon>
        <taxon>Leptolyngbya</taxon>
    </lineage>
</organism>
<dbReference type="Gene3D" id="2.160.20.10">
    <property type="entry name" value="Single-stranded right-handed beta-helix, Pectin lyase-like"/>
    <property type="match status" value="1"/>
</dbReference>
<comment type="caution">
    <text evidence="1">The sequence shown here is derived from an EMBL/GenBank/DDBJ whole genome shotgun (WGS) entry which is preliminary data.</text>
</comment>